<dbReference type="PATRIC" id="fig|1121448.10.peg.3517"/>
<reference evidence="2 3" key="1">
    <citation type="journal article" date="2013" name="J. Bacteriol.">
        <title>Roles of HynAB and Ech, the only two hydrogenases found in the model sulfate reducer Desulfovibrio gigas.</title>
        <authorList>
            <person name="Morais-Silva F.O."/>
            <person name="Santos C.I."/>
            <person name="Rodrigues R."/>
            <person name="Pereira I.A."/>
            <person name="Rodrigues-Pousada C."/>
        </authorList>
    </citation>
    <scope>NUCLEOTIDE SEQUENCE [LARGE SCALE GENOMIC DNA]</scope>
    <source>
        <strain evidence="3">ATCC 19364 / DSM 1382 / NCIMB 9332 / VKM B-1759</strain>
        <plasmid evidence="2">unnamed</plasmid>
    </source>
</reference>
<accession>T2GG82</accession>
<keyword evidence="2" id="KW-0614">Plasmid</keyword>
<dbReference type="InterPro" id="IPR027417">
    <property type="entry name" value="P-loop_NTPase"/>
</dbReference>
<geneLocation type="plasmid" evidence="3"/>
<dbReference type="PIRSF" id="PIRSF009320">
    <property type="entry name" value="Nuc_binding_HP_1000"/>
    <property type="match status" value="1"/>
</dbReference>
<evidence type="ECO:0000259" key="1">
    <source>
        <dbReference type="Pfam" id="PF13614"/>
    </source>
</evidence>
<dbReference type="InterPro" id="IPR050678">
    <property type="entry name" value="DNA_Partitioning_ATPase"/>
</dbReference>
<dbReference type="SUPFAM" id="SSF52540">
    <property type="entry name" value="P-loop containing nucleoside triphosphate hydrolases"/>
    <property type="match status" value="1"/>
</dbReference>
<dbReference type="eggNOG" id="COG1192">
    <property type="taxonomic scope" value="Bacteria"/>
</dbReference>
<reference evidence="3" key="2">
    <citation type="submission" date="2013-07" db="EMBL/GenBank/DDBJ databases">
        <authorList>
            <person name="Morais-Silva F.O."/>
            <person name="Rezende A.M."/>
            <person name="Pimentel C."/>
            <person name="Resende D.M."/>
            <person name="Santos C.I."/>
            <person name="Clemente C."/>
            <person name="de Oliveira L.M."/>
            <person name="da Silva S.M."/>
            <person name="Costa D.A."/>
            <person name="Varela-Raposo A."/>
            <person name="Horacio E.C.A."/>
            <person name="Matos M."/>
            <person name="Flores O."/>
            <person name="Ruiz J.C."/>
            <person name="Rodrigues-Pousada C."/>
        </authorList>
    </citation>
    <scope>NUCLEOTIDE SEQUENCE [LARGE SCALE GENOMIC DNA]</scope>
    <source>
        <strain evidence="3">ATCC 19364 / DSM 1382 / NCIMB 9332 / VKM B-1759</strain>
        <plasmid evidence="3">Plasmid</plasmid>
    </source>
</reference>
<protein>
    <submittedName>
        <fullName evidence="2">Cobyrinic acid ac-diamide synthase</fullName>
    </submittedName>
</protein>
<name>T2GG82_MEGG1</name>
<sequence length="248" mass="26580">MRIVAFVNQKGGVGKTTTVHNVGAALSRAGARVLLVDLDAQGSLTASCGFDPDELEKNLYDVLDGKVTLADVLLSCEGLDLAPAGMSLAQADLAFAGRIGRENMLKKALAPVTGYDFILLDCPPNLGLVTVNALVAAGELIIPVQAEYHALRGLELLQNTVALVRELNPGLTVLGIVVTFYDKRKTLNRDVFNELRRNVPDLLFETRIRDAVALAEAPSHGQTILAYRPGSAGAQDYEALANEIMRRT</sequence>
<dbReference type="PANTHER" id="PTHR13696">
    <property type="entry name" value="P-LOOP CONTAINING NUCLEOSIDE TRIPHOSPHATE HYDROLASE"/>
    <property type="match status" value="1"/>
</dbReference>
<evidence type="ECO:0000313" key="3">
    <source>
        <dbReference type="Proteomes" id="UP000016587"/>
    </source>
</evidence>
<evidence type="ECO:0000313" key="2">
    <source>
        <dbReference type="EMBL" id="AGW15239.1"/>
    </source>
</evidence>
<dbReference type="KEGG" id="dgg:DGI_4025"/>
<feature type="domain" description="AAA" evidence="1">
    <location>
        <begin position="1"/>
        <end position="171"/>
    </location>
</feature>
<dbReference type="CDD" id="cd02042">
    <property type="entry name" value="ParAB_family"/>
    <property type="match status" value="1"/>
</dbReference>
<dbReference type="Pfam" id="PF13614">
    <property type="entry name" value="AAA_31"/>
    <property type="match status" value="1"/>
</dbReference>
<keyword evidence="3" id="KW-1185">Reference proteome</keyword>
<dbReference type="EMBL" id="CP006586">
    <property type="protein sequence ID" value="AGW15239.1"/>
    <property type="molecule type" value="Genomic_DNA"/>
</dbReference>
<dbReference type="InterPro" id="IPR025669">
    <property type="entry name" value="AAA_dom"/>
</dbReference>
<dbReference type="HOGENOM" id="CLU_037612_1_3_7"/>
<dbReference type="RefSeq" id="WP_021758431.1">
    <property type="nucleotide sequence ID" value="NC_022436.1"/>
</dbReference>
<dbReference type="OrthoDB" id="9815116at2"/>
<dbReference type="Gene3D" id="3.40.50.300">
    <property type="entry name" value="P-loop containing nucleotide triphosphate hydrolases"/>
    <property type="match status" value="1"/>
</dbReference>
<dbReference type="PANTHER" id="PTHR13696:SF99">
    <property type="entry name" value="COBYRINIC ACID AC-DIAMIDE SYNTHASE"/>
    <property type="match status" value="1"/>
</dbReference>
<dbReference type="FunFam" id="3.40.50.300:FF:000285">
    <property type="entry name" value="Sporulation initiation inhibitor Soj"/>
    <property type="match status" value="1"/>
</dbReference>
<proteinExistence type="predicted"/>
<gene>
    <name evidence="2" type="primary">soj</name>
    <name evidence="2" type="ORF">DGI_4025</name>
</gene>
<dbReference type="Proteomes" id="UP000016587">
    <property type="component" value="Plasmid unnamed"/>
</dbReference>
<organism evidence="2 3">
    <name type="scientific">Megalodesulfovibrio gigas (strain ATCC 19364 / DSM 1382 / NCIMB 9332 / VKM B-1759)</name>
    <name type="common">Desulfovibrio gigas</name>
    <dbReference type="NCBI Taxonomy" id="1121448"/>
    <lineage>
        <taxon>Bacteria</taxon>
        <taxon>Pseudomonadati</taxon>
        <taxon>Thermodesulfobacteriota</taxon>
        <taxon>Desulfovibrionia</taxon>
        <taxon>Desulfovibrionales</taxon>
        <taxon>Desulfovibrionaceae</taxon>
        <taxon>Megalodesulfovibrio</taxon>
    </lineage>
</organism>
<dbReference type="AlphaFoldDB" id="T2GG82"/>